<sequence length="44" mass="5110">MRQASFLQKDRRLPMPSAEMASTMESLSIFTAWARIKEPRIPET</sequence>
<dbReference type="EMBL" id="UINC01186136">
    <property type="protein sequence ID" value="SVD98213.1"/>
    <property type="molecule type" value="Genomic_DNA"/>
</dbReference>
<evidence type="ECO:0000313" key="1">
    <source>
        <dbReference type="EMBL" id="SVD98213.1"/>
    </source>
</evidence>
<protein>
    <submittedName>
        <fullName evidence="1">Uncharacterized protein</fullName>
    </submittedName>
</protein>
<accession>A0A382ZS13</accession>
<organism evidence="1">
    <name type="scientific">marine metagenome</name>
    <dbReference type="NCBI Taxonomy" id="408172"/>
    <lineage>
        <taxon>unclassified sequences</taxon>
        <taxon>metagenomes</taxon>
        <taxon>ecological metagenomes</taxon>
    </lineage>
</organism>
<proteinExistence type="predicted"/>
<name>A0A382ZS13_9ZZZZ</name>
<reference evidence="1" key="1">
    <citation type="submission" date="2018-05" db="EMBL/GenBank/DDBJ databases">
        <authorList>
            <person name="Lanie J.A."/>
            <person name="Ng W.-L."/>
            <person name="Kazmierczak K.M."/>
            <person name="Andrzejewski T.M."/>
            <person name="Davidsen T.M."/>
            <person name="Wayne K.J."/>
            <person name="Tettelin H."/>
            <person name="Glass J.I."/>
            <person name="Rusch D."/>
            <person name="Podicherti R."/>
            <person name="Tsui H.-C.T."/>
            <person name="Winkler M.E."/>
        </authorList>
    </citation>
    <scope>NUCLEOTIDE SEQUENCE</scope>
</reference>
<gene>
    <name evidence="1" type="ORF">METZ01_LOCUS451067</name>
</gene>
<dbReference type="AlphaFoldDB" id="A0A382ZS13"/>